<evidence type="ECO:0000256" key="5">
    <source>
        <dbReference type="ARBA" id="ARBA00022917"/>
    </source>
</evidence>
<evidence type="ECO:0000259" key="8">
    <source>
        <dbReference type="Pfam" id="PF01425"/>
    </source>
</evidence>
<dbReference type="EMBL" id="MHMS01000017">
    <property type="protein sequence ID" value="OGZ31990.1"/>
    <property type="molecule type" value="Genomic_DNA"/>
</dbReference>
<dbReference type="InterPro" id="IPR004412">
    <property type="entry name" value="GatA"/>
</dbReference>
<evidence type="ECO:0000256" key="2">
    <source>
        <dbReference type="ARBA" id="ARBA00022598"/>
    </source>
</evidence>
<accession>A0A1G2F2X0</accession>
<dbReference type="HAMAP" id="MF_00120">
    <property type="entry name" value="GatA"/>
    <property type="match status" value="1"/>
</dbReference>
<dbReference type="GO" id="GO:0006412">
    <property type="term" value="P:translation"/>
    <property type="evidence" value="ECO:0007669"/>
    <property type="project" value="UniProtKB-UniRule"/>
</dbReference>
<comment type="catalytic activity">
    <reaction evidence="6 7">
        <text>L-glutamyl-tRNA(Gln) + L-glutamine + ATP + H2O = L-glutaminyl-tRNA(Gln) + L-glutamate + ADP + phosphate + H(+)</text>
        <dbReference type="Rhea" id="RHEA:17521"/>
        <dbReference type="Rhea" id="RHEA-COMP:9681"/>
        <dbReference type="Rhea" id="RHEA-COMP:9684"/>
        <dbReference type="ChEBI" id="CHEBI:15377"/>
        <dbReference type="ChEBI" id="CHEBI:15378"/>
        <dbReference type="ChEBI" id="CHEBI:29985"/>
        <dbReference type="ChEBI" id="CHEBI:30616"/>
        <dbReference type="ChEBI" id="CHEBI:43474"/>
        <dbReference type="ChEBI" id="CHEBI:58359"/>
        <dbReference type="ChEBI" id="CHEBI:78520"/>
        <dbReference type="ChEBI" id="CHEBI:78521"/>
        <dbReference type="ChEBI" id="CHEBI:456216"/>
        <dbReference type="EC" id="6.3.5.7"/>
    </reaction>
</comment>
<evidence type="ECO:0000256" key="4">
    <source>
        <dbReference type="ARBA" id="ARBA00022840"/>
    </source>
</evidence>
<name>A0A1G2F2X0_9BACT</name>
<dbReference type="GO" id="GO:0005524">
    <property type="term" value="F:ATP binding"/>
    <property type="evidence" value="ECO:0007669"/>
    <property type="project" value="UniProtKB-KW"/>
</dbReference>
<dbReference type="Pfam" id="PF01425">
    <property type="entry name" value="Amidase"/>
    <property type="match status" value="1"/>
</dbReference>
<feature type="domain" description="Amidase" evidence="8">
    <location>
        <begin position="24"/>
        <end position="447"/>
    </location>
</feature>
<dbReference type="GO" id="GO:0030956">
    <property type="term" value="C:glutamyl-tRNA(Gln) amidotransferase complex"/>
    <property type="evidence" value="ECO:0007669"/>
    <property type="project" value="InterPro"/>
</dbReference>
<dbReference type="InterPro" id="IPR023631">
    <property type="entry name" value="Amidase_dom"/>
</dbReference>
<evidence type="ECO:0000256" key="1">
    <source>
        <dbReference type="ARBA" id="ARBA00008069"/>
    </source>
</evidence>
<evidence type="ECO:0000256" key="3">
    <source>
        <dbReference type="ARBA" id="ARBA00022741"/>
    </source>
</evidence>
<comment type="subunit">
    <text evidence="7">Heterotrimer of A, B and C subunits.</text>
</comment>
<organism evidence="9 10">
    <name type="scientific">Candidatus Niyogibacteria bacterium RIFCSPLOWO2_12_FULL_41_13</name>
    <dbReference type="NCBI Taxonomy" id="1801726"/>
    <lineage>
        <taxon>Bacteria</taxon>
        <taxon>Candidatus Niyogiibacteriota</taxon>
    </lineage>
</organism>
<dbReference type="InterPro" id="IPR000120">
    <property type="entry name" value="Amidase"/>
</dbReference>
<keyword evidence="3 7" id="KW-0547">Nucleotide-binding</keyword>
<dbReference type="PANTHER" id="PTHR11895:SF151">
    <property type="entry name" value="GLUTAMYL-TRNA(GLN) AMIDOTRANSFERASE SUBUNIT A"/>
    <property type="match status" value="1"/>
</dbReference>
<evidence type="ECO:0000256" key="7">
    <source>
        <dbReference type="HAMAP-Rule" id="MF_00120"/>
    </source>
</evidence>
<feature type="active site" description="Acyl-ester intermediate" evidence="7">
    <location>
        <position position="177"/>
    </location>
</feature>
<dbReference type="GO" id="GO:0050567">
    <property type="term" value="F:glutaminyl-tRNA synthase (glutamine-hydrolyzing) activity"/>
    <property type="evidence" value="ECO:0007669"/>
    <property type="project" value="UniProtKB-UniRule"/>
</dbReference>
<reference evidence="9 10" key="1">
    <citation type="journal article" date="2016" name="Nat. Commun.">
        <title>Thousands of microbial genomes shed light on interconnected biogeochemical processes in an aquifer system.</title>
        <authorList>
            <person name="Anantharaman K."/>
            <person name="Brown C.T."/>
            <person name="Hug L.A."/>
            <person name="Sharon I."/>
            <person name="Castelle C.J."/>
            <person name="Probst A.J."/>
            <person name="Thomas B.C."/>
            <person name="Singh A."/>
            <person name="Wilkins M.J."/>
            <person name="Karaoz U."/>
            <person name="Brodie E.L."/>
            <person name="Williams K.H."/>
            <person name="Hubbard S.S."/>
            <person name="Banfield J.F."/>
        </authorList>
    </citation>
    <scope>NUCLEOTIDE SEQUENCE [LARGE SCALE GENOMIC DNA]</scope>
</reference>
<proteinExistence type="inferred from homology"/>
<dbReference type="SUPFAM" id="SSF75304">
    <property type="entry name" value="Amidase signature (AS) enzymes"/>
    <property type="match status" value="1"/>
</dbReference>
<feature type="active site" description="Charge relay system" evidence="7">
    <location>
        <position position="153"/>
    </location>
</feature>
<comment type="function">
    <text evidence="7">Allows the formation of correctly charged Gln-tRNA(Gln) through the transamidation of misacylated Glu-tRNA(Gln) in organisms which lack glutaminyl-tRNA synthetase. The reaction takes place in the presence of glutamine and ATP through an activated gamma-phospho-Glu-tRNA(Gln).</text>
</comment>
<protein>
    <recommendedName>
        <fullName evidence="7">Glutamyl-tRNA(Gln) amidotransferase subunit A</fullName>
        <shortName evidence="7">Glu-ADT subunit A</shortName>
        <ecNumber evidence="7">6.3.5.7</ecNumber>
    </recommendedName>
</protein>
<dbReference type="STRING" id="1801726.A3H02_02670"/>
<keyword evidence="4 7" id="KW-0067">ATP-binding</keyword>
<dbReference type="AlphaFoldDB" id="A0A1G2F2X0"/>
<evidence type="ECO:0000313" key="10">
    <source>
        <dbReference type="Proteomes" id="UP000176787"/>
    </source>
</evidence>
<dbReference type="Proteomes" id="UP000176787">
    <property type="component" value="Unassembled WGS sequence"/>
</dbReference>
<gene>
    <name evidence="7" type="primary">gatA</name>
    <name evidence="9" type="ORF">A3H02_02670</name>
</gene>
<keyword evidence="2 7" id="KW-0436">Ligase</keyword>
<comment type="similarity">
    <text evidence="1 7">Belongs to the amidase family. GatA subfamily.</text>
</comment>
<dbReference type="PROSITE" id="PS00571">
    <property type="entry name" value="AMIDASES"/>
    <property type="match status" value="1"/>
</dbReference>
<dbReference type="EC" id="6.3.5.7" evidence="7"/>
<dbReference type="InterPro" id="IPR036928">
    <property type="entry name" value="AS_sf"/>
</dbReference>
<feature type="active site" description="Charge relay system" evidence="7">
    <location>
        <position position="78"/>
    </location>
</feature>
<comment type="caution">
    <text evidence="9">The sequence shown here is derived from an EMBL/GenBank/DDBJ whole genome shotgun (WGS) entry which is preliminary data.</text>
</comment>
<dbReference type="PANTHER" id="PTHR11895">
    <property type="entry name" value="TRANSAMIDASE"/>
    <property type="match status" value="1"/>
</dbReference>
<evidence type="ECO:0000256" key="6">
    <source>
        <dbReference type="ARBA" id="ARBA00047407"/>
    </source>
</evidence>
<dbReference type="Gene3D" id="3.90.1300.10">
    <property type="entry name" value="Amidase signature (AS) domain"/>
    <property type="match status" value="1"/>
</dbReference>
<dbReference type="InterPro" id="IPR020556">
    <property type="entry name" value="Amidase_CS"/>
</dbReference>
<keyword evidence="5 7" id="KW-0648">Protein biosynthesis</keyword>
<evidence type="ECO:0000313" key="9">
    <source>
        <dbReference type="EMBL" id="OGZ31990.1"/>
    </source>
</evidence>
<sequence>MDLSRLTISQAKEFLRQRCVSAKELVEMYFEEIKNRNNELNAYLEVFKDAFEEAEKIDLRIKNGKELKFLEGIPFALKDNILIKGKRVSAGSKILDGYIASYDAFATRKLKEAGAIFLGRTNMDEFAMGSSTENSAFGPVKNPFDLKRVAGGSSGGSACAVAANMALAALGSDTGGSIRQPSAFCGVVGLKPTYGSISRSGLIAMASSLDQIGPIAKTAEDAEMIFKAIKGKDPKDATGVDRPERPLKEKIIIGVVKEFSSGGEGIDERILKQIESASRFLDSRNFEIKEVSLPSIAYSLACYYIIAPAEISANLARYDGVRYGKQRSGEFGFGKEAKRRIILGSYVLSAGYYDAYYGKASKIRRLIKTDFEKVFNEVDILMTPTAPGPAFKIGEKIENPLAMYLSDLYTIPVNLAGLPAMSLPFGKIDDLPVGVSLIAPWFGENLLFKMGKILENAG</sequence>
<dbReference type="NCBIfam" id="TIGR00132">
    <property type="entry name" value="gatA"/>
    <property type="match status" value="1"/>
</dbReference>